<feature type="domain" description="Heterokaryon incompatibility" evidence="1">
    <location>
        <begin position="215"/>
        <end position="357"/>
    </location>
</feature>
<gene>
    <name evidence="2" type="ORF">N0V83_004024</name>
</gene>
<name>A0A9W9CNV8_9PLEO</name>
<evidence type="ECO:0000313" key="3">
    <source>
        <dbReference type="Proteomes" id="UP001140560"/>
    </source>
</evidence>
<dbReference type="OrthoDB" id="5428863at2759"/>
<organism evidence="2 3">
    <name type="scientific">Neocucurbitaria cava</name>
    <dbReference type="NCBI Taxonomy" id="798079"/>
    <lineage>
        <taxon>Eukaryota</taxon>
        <taxon>Fungi</taxon>
        <taxon>Dikarya</taxon>
        <taxon>Ascomycota</taxon>
        <taxon>Pezizomycotina</taxon>
        <taxon>Dothideomycetes</taxon>
        <taxon>Pleosporomycetidae</taxon>
        <taxon>Pleosporales</taxon>
        <taxon>Pleosporineae</taxon>
        <taxon>Cucurbitariaceae</taxon>
        <taxon>Neocucurbitaria</taxon>
    </lineage>
</organism>
<protein>
    <recommendedName>
        <fullName evidence="1">Heterokaryon incompatibility domain-containing protein</fullName>
    </recommendedName>
</protein>
<evidence type="ECO:0000259" key="1">
    <source>
        <dbReference type="Pfam" id="PF06985"/>
    </source>
</evidence>
<dbReference type="Proteomes" id="UP001140560">
    <property type="component" value="Unassembled WGS sequence"/>
</dbReference>
<proteinExistence type="predicted"/>
<dbReference type="Pfam" id="PF06985">
    <property type="entry name" value="HET"/>
    <property type="match status" value="1"/>
</dbReference>
<dbReference type="EMBL" id="JAPEUY010000006">
    <property type="protein sequence ID" value="KAJ4372250.1"/>
    <property type="molecule type" value="Genomic_DNA"/>
</dbReference>
<comment type="caution">
    <text evidence="2">The sequence shown here is derived from an EMBL/GenBank/DDBJ whole genome shotgun (WGS) entry which is preliminary data.</text>
</comment>
<evidence type="ECO:0000313" key="2">
    <source>
        <dbReference type="EMBL" id="KAJ4372250.1"/>
    </source>
</evidence>
<dbReference type="AlphaFoldDB" id="A0A9W9CNV8"/>
<dbReference type="PANTHER" id="PTHR33112">
    <property type="entry name" value="DOMAIN PROTEIN, PUTATIVE-RELATED"/>
    <property type="match status" value="1"/>
</dbReference>
<sequence length="680" mass="78402">MRSREPSNNLICNECRQINFDQVLGLDPAEHSDLGFCIQKVGKRFRQRTPTNCQLCQILFDHCCFDYKGSEIKVDDGQDELRVFHFMSFNDAIDPLKTERGRDTRRTHPLWGLAVVPSSWHLYAQELDDPGLLLRSHFQEHGSPVIYHDDSPAPETFAVQRISTRFDLSLVTKWLQFCSQYHNKHCPKSNHSVDRLRLIDCESLDVKTAHPEDIYVALSYVWGSPDRDNAPKGGGNVIDDAQLPSILPAVISDAIKVTRLLGFRYLWIDKFCIDQDNPGIKHDQIRQMGRIYEDADLTIIAAAGLDENHGLPGVGSTPRKAQPAMEIGNVTILSSMQHPHSSIRSSKWFTRGWTFQEAMLSNRRLVFTDEQVYFECNAMNCSESVYTPLEKLHVKDKSKQRDILRAGVFGRNGKEAFGGLNINTLHFERVFPRYKAVIEEYSARDLRYDMDSMNAIIGVTRKFESLRHPYSHVWGIPFPVSVKPEVALDHFVSSLAWFHTQDCWNTNTKPRRRVGFPSWSWCGWAGQISFPLLVHNNLWAISFQDKCGMIHDFAETFQGGRIEELQELLLQARVLPSSAFSYNPASNEWHIFNRFAKLNLSQGRTSSCDGFWKELRAGRRWKCILIGSMLDTAHIMILESSHKDFWYRAGIFQIFDYRECEKIWVEQKLKQKKVATFRIK</sequence>
<accession>A0A9W9CNV8</accession>
<keyword evidence="3" id="KW-1185">Reference proteome</keyword>
<dbReference type="PANTHER" id="PTHR33112:SF1">
    <property type="entry name" value="HETEROKARYON INCOMPATIBILITY DOMAIN-CONTAINING PROTEIN"/>
    <property type="match status" value="1"/>
</dbReference>
<reference evidence="2" key="1">
    <citation type="submission" date="2022-10" db="EMBL/GenBank/DDBJ databases">
        <title>Tapping the CABI collections for fungal endophytes: first genome assemblies for Collariella, Neodidymelliopsis, Ascochyta clinopodiicola, Didymella pomorum, Didymosphaeria variabile, Neocosmospora piperis and Neocucurbitaria cava.</title>
        <authorList>
            <person name="Hill R."/>
        </authorList>
    </citation>
    <scope>NUCLEOTIDE SEQUENCE</scope>
    <source>
        <strain evidence="2">IMI 356814</strain>
    </source>
</reference>
<dbReference type="InterPro" id="IPR010730">
    <property type="entry name" value="HET"/>
</dbReference>